<reference evidence="5 6" key="1">
    <citation type="journal article" date="2012" name="J. Bacteriol.">
        <title>Draft Genome Sequence Determination for Cystic Fibrosis and Chronic Granulomatous Disease Burkholderia multivorans Isolates.</title>
        <authorList>
            <person name="Varga J.J."/>
            <person name="Losada L."/>
            <person name="Zelazny A.M."/>
            <person name="Brinkac L."/>
            <person name="Harkins D."/>
            <person name="Radune D."/>
            <person name="Hostetler J."/>
            <person name="Sampaio E.P."/>
            <person name="Ronning C.M."/>
            <person name="Nierman W.C."/>
            <person name="Greenberg D.E."/>
            <person name="Holland S.M."/>
            <person name="Goldberg J.B."/>
        </authorList>
    </citation>
    <scope>NUCLEOTIDE SEQUENCE [LARGE SCALE GENOMIC DNA]</scope>
    <source>
        <strain evidence="5 6">CGD2</strain>
    </source>
</reference>
<dbReference type="Gene3D" id="3.30.70.920">
    <property type="match status" value="1"/>
</dbReference>
<dbReference type="PROSITE" id="PS50956">
    <property type="entry name" value="HTH_ASNC_2"/>
    <property type="match status" value="1"/>
</dbReference>
<dbReference type="InterPro" id="IPR019887">
    <property type="entry name" value="Tscrpt_reg_AsnC/Lrp_C"/>
</dbReference>
<dbReference type="Pfam" id="PF13412">
    <property type="entry name" value="HTH_24"/>
    <property type="match status" value="1"/>
</dbReference>
<evidence type="ECO:0000256" key="2">
    <source>
        <dbReference type="ARBA" id="ARBA00023125"/>
    </source>
</evidence>
<gene>
    <name evidence="5" type="ORF">BURMUCGD2_3931</name>
</gene>
<dbReference type="GO" id="GO:0043565">
    <property type="term" value="F:sequence-specific DNA binding"/>
    <property type="evidence" value="ECO:0007669"/>
    <property type="project" value="InterPro"/>
</dbReference>
<name>B9BRB4_9BURK</name>
<dbReference type="SUPFAM" id="SSF54909">
    <property type="entry name" value="Dimeric alpha+beta barrel"/>
    <property type="match status" value="1"/>
</dbReference>
<dbReference type="SUPFAM" id="SSF46785">
    <property type="entry name" value="Winged helix' DNA-binding domain"/>
    <property type="match status" value="1"/>
</dbReference>
<dbReference type="InterPro" id="IPR019888">
    <property type="entry name" value="Tscrpt_reg_AsnC-like"/>
</dbReference>
<dbReference type="InterPro" id="IPR036390">
    <property type="entry name" value="WH_DNA-bd_sf"/>
</dbReference>
<dbReference type="InterPro" id="IPR011008">
    <property type="entry name" value="Dimeric_a/b-barrel"/>
</dbReference>
<organism evidence="5 6">
    <name type="scientific">Burkholderia multivorans CGD2</name>
    <dbReference type="NCBI Taxonomy" id="513052"/>
    <lineage>
        <taxon>Bacteria</taxon>
        <taxon>Pseudomonadati</taxon>
        <taxon>Pseudomonadota</taxon>
        <taxon>Betaproteobacteria</taxon>
        <taxon>Burkholderiales</taxon>
        <taxon>Burkholderiaceae</taxon>
        <taxon>Burkholderia</taxon>
        <taxon>Burkholderia cepacia complex</taxon>
    </lineage>
</organism>
<dbReference type="AlphaFoldDB" id="B9BRB4"/>
<sequence>MAHSNRISAKMTELDKTDRAILAAVQRDGRLSIARLADSVGLSETPCARRLKRLENDGYIERYRAQLSRKALGFGVVSFVLVRFATHDRKVADRFEREVLGIERILSCHNVAGTADYLLQIVARDLDDYGTFLRDSLRMLPGVTSIESALSLREVKHDAGLPVP</sequence>
<dbReference type="Gene3D" id="1.10.10.10">
    <property type="entry name" value="Winged helix-like DNA-binding domain superfamily/Winged helix DNA-binding domain"/>
    <property type="match status" value="1"/>
</dbReference>
<dbReference type="CDD" id="cd00090">
    <property type="entry name" value="HTH_ARSR"/>
    <property type="match status" value="1"/>
</dbReference>
<evidence type="ECO:0000259" key="4">
    <source>
        <dbReference type="PROSITE" id="PS50956"/>
    </source>
</evidence>
<dbReference type="EMBL" id="ACFC01000006">
    <property type="protein sequence ID" value="EEE06335.1"/>
    <property type="molecule type" value="Genomic_DNA"/>
</dbReference>
<dbReference type="PANTHER" id="PTHR30154:SF34">
    <property type="entry name" value="TRANSCRIPTIONAL REGULATOR AZLB"/>
    <property type="match status" value="1"/>
</dbReference>
<proteinExistence type="predicted"/>
<accession>B9BRB4</accession>
<evidence type="ECO:0000256" key="1">
    <source>
        <dbReference type="ARBA" id="ARBA00023015"/>
    </source>
</evidence>
<keyword evidence="1" id="KW-0805">Transcription regulation</keyword>
<dbReference type="PANTHER" id="PTHR30154">
    <property type="entry name" value="LEUCINE-RESPONSIVE REGULATORY PROTEIN"/>
    <property type="match status" value="1"/>
</dbReference>
<dbReference type="PRINTS" id="PR00033">
    <property type="entry name" value="HTHASNC"/>
</dbReference>
<evidence type="ECO:0000313" key="5">
    <source>
        <dbReference type="EMBL" id="EEE06335.1"/>
    </source>
</evidence>
<dbReference type="GO" id="GO:0006355">
    <property type="term" value="P:regulation of DNA-templated transcription"/>
    <property type="evidence" value="ECO:0007669"/>
    <property type="project" value="UniProtKB-ARBA"/>
</dbReference>
<dbReference type="GO" id="GO:0043200">
    <property type="term" value="P:response to amino acid"/>
    <property type="evidence" value="ECO:0007669"/>
    <property type="project" value="TreeGrafter"/>
</dbReference>
<evidence type="ECO:0000313" key="6">
    <source>
        <dbReference type="Proteomes" id="UP000004535"/>
    </source>
</evidence>
<dbReference type="InterPro" id="IPR000485">
    <property type="entry name" value="AsnC-type_HTH_dom"/>
</dbReference>
<comment type="caution">
    <text evidence="5">The sequence shown here is derived from an EMBL/GenBank/DDBJ whole genome shotgun (WGS) entry which is preliminary data.</text>
</comment>
<protein>
    <submittedName>
        <fullName evidence="5">Transcriptional regulator, AsnC family</fullName>
    </submittedName>
</protein>
<dbReference type="Pfam" id="PF01037">
    <property type="entry name" value="AsnC_trans_reg"/>
    <property type="match status" value="1"/>
</dbReference>
<dbReference type="InterPro" id="IPR011991">
    <property type="entry name" value="ArsR-like_HTH"/>
</dbReference>
<dbReference type="Proteomes" id="UP000004535">
    <property type="component" value="Unassembled WGS sequence"/>
</dbReference>
<dbReference type="SMART" id="SM00344">
    <property type="entry name" value="HTH_ASNC"/>
    <property type="match status" value="1"/>
</dbReference>
<feature type="domain" description="HTH asnC-type" evidence="4">
    <location>
        <begin position="14"/>
        <end position="75"/>
    </location>
</feature>
<dbReference type="InterPro" id="IPR036388">
    <property type="entry name" value="WH-like_DNA-bd_sf"/>
</dbReference>
<evidence type="ECO:0000256" key="3">
    <source>
        <dbReference type="ARBA" id="ARBA00023163"/>
    </source>
</evidence>
<dbReference type="GO" id="GO:0005829">
    <property type="term" value="C:cytosol"/>
    <property type="evidence" value="ECO:0007669"/>
    <property type="project" value="TreeGrafter"/>
</dbReference>
<keyword evidence="3" id="KW-0804">Transcription</keyword>
<keyword evidence="2" id="KW-0238">DNA-binding</keyword>